<dbReference type="InterPro" id="IPR051092">
    <property type="entry name" value="FYVE_RhoGEF_PH"/>
</dbReference>
<dbReference type="EMBL" id="GL349477">
    <property type="protein sequence ID" value="KNC53020.1"/>
    <property type="molecule type" value="Genomic_DNA"/>
</dbReference>
<feature type="compositionally biased region" description="Pro residues" evidence="2">
    <location>
        <begin position="865"/>
        <end position="874"/>
    </location>
</feature>
<protein>
    <recommendedName>
        <fullName evidence="3">DH domain-containing protein</fullName>
    </recommendedName>
</protein>
<organism evidence="4 5">
    <name type="scientific">Thecamonas trahens ATCC 50062</name>
    <dbReference type="NCBI Taxonomy" id="461836"/>
    <lineage>
        <taxon>Eukaryota</taxon>
        <taxon>Apusozoa</taxon>
        <taxon>Apusomonadida</taxon>
        <taxon>Apusomonadidae</taxon>
        <taxon>Thecamonas</taxon>
    </lineage>
</organism>
<dbReference type="STRING" id="461836.A0A0L0DL81"/>
<dbReference type="eggNOG" id="KOG4424">
    <property type="taxonomic scope" value="Eukaryota"/>
</dbReference>
<dbReference type="AlphaFoldDB" id="A0A0L0DL81"/>
<proteinExistence type="predicted"/>
<reference evidence="4 5" key="1">
    <citation type="submission" date="2010-05" db="EMBL/GenBank/DDBJ databases">
        <title>The Genome Sequence of Thecamonas trahens ATCC 50062.</title>
        <authorList>
            <consortium name="The Broad Institute Genome Sequencing Platform"/>
            <person name="Russ C."/>
            <person name="Cuomo C."/>
            <person name="Shea T."/>
            <person name="Young S.K."/>
            <person name="Zeng Q."/>
            <person name="Koehrsen M."/>
            <person name="Haas B."/>
            <person name="Borodovsky M."/>
            <person name="Guigo R."/>
            <person name="Alvarado L."/>
            <person name="Berlin A."/>
            <person name="Bochicchio J."/>
            <person name="Borenstein D."/>
            <person name="Chapman S."/>
            <person name="Chen Z."/>
            <person name="Freedman E."/>
            <person name="Gellesch M."/>
            <person name="Goldberg J."/>
            <person name="Griggs A."/>
            <person name="Gujja S."/>
            <person name="Heilman E."/>
            <person name="Heiman D."/>
            <person name="Hepburn T."/>
            <person name="Howarth C."/>
            <person name="Jen D."/>
            <person name="Larson L."/>
            <person name="Mehta T."/>
            <person name="Park D."/>
            <person name="Pearson M."/>
            <person name="Roberts A."/>
            <person name="Saif S."/>
            <person name="Shenoy N."/>
            <person name="Sisk P."/>
            <person name="Stolte C."/>
            <person name="Sykes S."/>
            <person name="Thomson T."/>
            <person name="Walk T."/>
            <person name="White J."/>
            <person name="Yandava C."/>
            <person name="Burger G."/>
            <person name="Gray M.W."/>
            <person name="Holland P.W.H."/>
            <person name="King N."/>
            <person name="Lang F.B.F."/>
            <person name="Roger A.J."/>
            <person name="Ruiz-Trillo I."/>
            <person name="Lander E."/>
            <person name="Nusbaum C."/>
        </authorList>
    </citation>
    <scope>NUCLEOTIDE SEQUENCE [LARGE SCALE GENOMIC DNA]</scope>
    <source>
        <strain evidence="4 5">ATCC 50062</strain>
    </source>
</reference>
<dbReference type="SMART" id="SM00325">
    <property type="entry name" value="RhoGEF"/>
    <property type="match status" value="1"/>
</dbReference>
<name>A0A0L0DL81_THETB</name>
<dbReference type="Pfam" id="PF00621">
    <property type="entry name" value="RhoGEF"/>
    <property type="match status" value="1"/>
</dbReference>
<dbReference type="OrthoDB" id="660555at2759"/>
<dbReference type="CDD" id="cd00160">
    <property type="entry name" value="RhoGEF"/>
    <property type="match status" value="1"/>
</dbReference>
<dbReference type="PROSITE" id="PS50010">
    <property type="entry name" value="DH_2"/>
    <property type="match status" value="1"/>
</dbReference>
<dbReference type="PANTHER" id="PTHR12673:SF159">
    <property type="entry name" value="LD03170P"/>
    <property type="match status" value="1"/>
</dbReference>
<feature type="domain" description="DH" evidence="3">
    <location>
        <begin position="243"/>
        <end position="440"/>
    </location>
</feature>
<keyword evidence="1" id="KW-0677">Repeat</keyword>
<evidence type="ECO:0000256" key="1">
    <source>
        <dbReference type="ARBA" id="ARBA00022737"/>
    </source>
</evidence>
<dbReference type="Gene3D" id="2.20.110.10">
    <property type="entry name" value="Histone H3 K4-specific methyltransferase SET7/9 N-terminal domain"/>
    <property type="match status" value="1"/>
</dbReference>
<dbReference type="Proteomes" id="UP000054408">
    <property type="component" value="Unassembled WGS sequence"/>
</dbReference>
<sequence>MDSPSPVVELDVHPARRRTSTKGRTLTSAAAKPPPWRDTMLRSRPVRASLSVSAYATPRAARCRIRLLGATSLDDIPAGAFVETVVGSSRAVTQVQLGTPLDDGLGLSWTPHDVGADLEFELPHAAAVALIKGEQLAEDGDGSASDGIALTLWGYGGSAPPTFVGHVVLPFGELVVADDHSEATETRLVLGKMSVRLLDWLSHSILHVALPEAGAFRFKNTSYYQVVRAKVREPLPLPSPICKRDNIAFELYTTEVTYVNGLTVLAQELYGPLLAAADASAGDSPALPYALPEMIPATQLRLMAANLELLLRGHLALLDDIEARITHWSASSTLGDLFVSAVPLFSAYSKYCAATELALSVLAAAEKTSPQFFAFDLQSCRYHGGSNFRALVILPVQRIPRYRLLLADLLKATPKQHLDVGPVSAALASITKVASNINSALSAQASRTFCARPHFYRQGRALASLAPLLFYGVLCSDVLLVGYQESKKKPMDVVYVFPLVTTWVEDLRDLDPQTANSLSFELYTCEASLFVYVDSVDAKATWIAALRRAIADALALTVGPDEPLPDPTPEGLATRPAAHFYYADGSIYMGALRCGERHGQGTLIQANGDQYDGAWFEGERHGQGRQSYALPSAKFAVLEGEFFHGVFLSSTASATVSMPLAGSTLSANSPSLSIASIASLSRERQGSTLAPVPRSLLATPESILLASRRNPLRVRREALDSLPRAPHPARPALAKALVAVQAISPSSVALDDGGSVHAQLKSFNGAAPIGLDPPPLVLHVAPAPTGAGVWNLDVAFYTHGVFVVAIRNGSHLTDVLSFEVKQPRPPPHASPLRPAPAPAAPAKPIVTVTDVTFPHRQALQARSRAPPPKPPPPTLIDASSAPALCGTRPRADSVHFSSSSSSSSASSSEYSAYSYGDL</sequence>
<evidence type="ECO:0000313" key="5">
    <source>
        <dbReference type="Proteomes" id="UP000054408"/>
    </source>
</evidence>
<feature type="region of interest" description="Disordered" evidence="2">
    <location>
        <begin position="821"/>
        <end position="840"/>
    </location>
</feature>
<dbReference type="SUPFAM" id="SSF48065">
    <property type="entry name" value="DBL homology domain (DH-domain)"/>
    <property type="match status" value="1"/>
</dbReference>
<dbReference type="SUPFAM" id="SSF82185">
    <property type="entry name" value="Histone H3 K4-specific methyltransferase SET7/9 N-terminal domain"/>
    <property type="match status" value="1"/>
</dbReference>
<dbReference type="RefSeq" id="XP_013754906.1">
    <property type="nucleotide sequence ID" value="XM_013899452.1"/>
</dbReference>
<dbReference type="Pfam" id="PF02493">
    <property type="entry name" value="MORN"/>
    <property type="match status" value="2"/>
</dbReference>
<dbReference type="InterPro" id="IPR035899">
    <property type="entry name" value="DBL_dom_sf"/>
</dbReference>
<keyword evidence="5" id="KW-1185">Reference proteome</keyword>
<accession>A0A0L0DL81</accession>
<dbReference type="Gene3D" id="1.20.900.10">
    <property type="entry name" value="Dbl homology (DH) domain"/>
    <property type="match status" value="1"/>
</dbReference>
<evidence type="ECO:0000256" key="2">
    <source>
        <dbReference type="SAM" id="MobiDB-lite"/>
    </source>
</evidence>
<dbReference type="SMART" id="SM00698">
    <property type="entry name" value="MORN"/>
    <property type="match status" value="2"/>
</dbReference>
<dbReference type="InterPro" id="IPR000219">
    <property type="entry name" value="DH_dom"/>
</dbReference>
<dbReference type="GO" id="GO:0005085">
    <property type="term" value="F:guanyl-nucleotide exchange factor activity"/>
    <property type="evidence" value="ECO:0007669"/>
    <property type="project" value="InterPro"/>
</dbReference>
<dbReference type="PANTHER" id="PTHR12673">
    <property type="entry name" value="FACIOGENITAL DYSPLASIA PROTEIN"/>
    <property type="match status" value="1"/>
</dbReference>
<dbReference type="InterPro" id="IPR003409">
    <property type="entry name" value="MORN"/>
</dbReference>
<dbReference type="Gene3D" id="2.30.29.30">
    <property type="entry name" value="Pleckstrin-homology domain (PH domain)/Phosphotyrosine-binding domain (PTB)"/>
    <property type="match status" value="1"/>
</dbReference>
<evidence type="ECO:0000259" key="3">
    <source>
        <dbReference type="PROSITE" id="PS50010"/>
    </source>
</evidence>
<feature type="region of interest" description="Disordered" evidence="2">
    <location>
        <begin position="14"/>
        <end position="36"/>
    </location>
</feature>
<dbReference type="GeneID" id="25567708"/>
<feature type="region of interest" description="Disordered" evidence="2">
    <location>
        <begin position="859"/>
        <end position="918"/>
    </location>
</feature>
<dbReference type="GO" id="GO:0005737">
    <property type="term" value="C:cytoplasm"/>
    <property type="evidence" value="ECO:0007669"/>
    <property type="project" value="TreeGrafter"/>
</dbReference>
<evidence type="ECO:0000313" key="4">
    <source>
        <dbReference type="EMBL" id="KNC53020.1"/>
    </source>
</evidence>
<feature type="compositionally biased region" description="Pro residues" evidence="2">
    <location>
        <begin position="823"/>
        <end position="840"/>
    </location>
</feature>
<dbReference type="SUPFAM" id="SSF50729">
    <property type="entry name" value="PH domain-like"/>
    <property type="match status" value="1"/>
</dbReference>
<gene>
    <name evidence="4" type="ORF">AMSG_09201</name>
</gene>
<feature type="compositionally biased region" description="Low complexity" evidence="2">
    <location>
        <begin position="897"/>
        <end position="918"/>
    </location>
</feature>
<dbReference type="InterPro" id="IPR011993">
    <property type="entry name" value="PH-like_dom_sf"/>
</dbReference>